<feature type="transmembrane region" description="Helical" evidence="1">
    <location>
        <begin position="342"/>
        <end position="361"/>
    </location>
</feature>
<dbReference type="SUPFAM" id="SSF82714">
    <property type="entry name" value="Multidrug efflux transporter AcrB TolC docking domain, DN and DC subdomains"/>
    <property type="match status" value="1"/>
</dbReference>
<evidence type="ECO:0000313" key="3">
    <source>
        <dbReference type="Proteomes" id="UP000002221"/>
    </source>
</evidence>
<feature type="transmembrane region" description="Helical" evidence="1">
    <location>
        <begin position="1053"/>
        <end position="1080"/>
    </location>
</feature>
<proteinExistence type="predicted"/>
<keyword evidence="1" id="KW-0472">Membrane</keyword>
<feature type="transmembrane region" description="Helical" evidence="1">
    <location>
        <begin position="981"/>
        <end position="1000"/>
    </location>
</feature>
<reference evidence="2 3" key="1">
    <citation type="journal article" date="2009" name="Stand. Genomic Sci.">
        <title>Complete genome sequence of Rhodothermus marinus type strain (R-10).</title>
        <authorList>
            <person name="Nolan M."/>
            <person name="Tindall B.J."/>
            <person name="Pomrenke H."/>
            <person name="Lapidus A."/>
            <person name="Copeland A."/>
            <person name="Glavina Del Rio T."/>
            <person name="Lucas S."/>
            <person name="Chen F."/>
            <person name="Tice H."/>
            <person name="Cheng J.F."/>
            <person name="Saunders E."/>
            <person name="Han C."/>
            <person name="Bruce D."/>
            <person name="Goodwin L."/>
            <person name="Chain P."/>
            <person name="Pitluck S."/>
            <person name="Ovchinikova G."/>
            <person name="Pati A."/>
            <person name="Ivanova N."/>
            <person name="Mavromatis K."/>
            <person name="Chen A."/>
            <person name="Palaniappan K."/>
            <person name="Land M."/>
            <person name="Hauser L."/>
            <person name="Chang Y.J."/>
            <person name="Jeffries C.D."/>
            <person name="Brettin T."/>
            <person name="Goker M."/>
            <person name="Bristow J."/>
            <person name="Eisen J.A."/>
            <person name="Markowitz V."/>
            <person name="Hugenholtz P."/>
            <person name="Kyrpides N.C."/>
            <person name="Klenk H.P."/>
            <person name="Detter J.C."/>
        </authorList>
    </citation>
    <scope>NUCLEOTIDE SEQUENCE [LARGE SCALE GENOMIC DNA]</scope>
    <source>
        <strain evidence="3">ATCC 43812 / DSM 4252 / R-10</strain>
    </source>
</reference>
<dbReference type="GO" id="GO:0005886">
    <property type="term" value="C:plasma membrane"/>
    <property type="evidence" value="ECO:0007669"/>
    <property type="project" value="TreeGrafter"/>
</dbReference>
<dbReference type="Gene3D" id="1.20.1640.10">
    <property type="entry name" value="Multidrug efflux transporter AcrB transmembrane domain"/>
    <property type="match status" value="2"/>
</dbReference>
<feature type="transmembrane region" description="Helical" evidence="1">
    <location>
        <begin position="1030"/>
        <end position="1047"/>
    </location>
</feature>
<keyword evidence="3" id="KW-1185">Reference proteome</keyword>
<dbReference type="Pfam" id="PF00873">
    <property type="entry name" value="ACR_tran"/>
    <property type="match status" value="2"/>
</dbReference>
<feature type="transmembrane region" description="Helical" evidence="1">
    <location>
        <begin position="447"/>
        <end position="469"/>
    </location>
</feature>
<feature type="transmembrane region" description="Helical" evidence="1">
    <location>
        <begin position="927"/>
        <end position="946"/>
    </location>
</feature>
<evidence type="ECO:0000256" key="1">
    <source>
        <dbReference type="SAM" id="Phobius"/>
    </source>
</evidence>
<feature type="transmembrane region" description="Helical" evidence="1">
    <location>
        <begin position="522"/>
        <end position="551"/>
    </location>
</feature>
<dbReference type="STRING" id="518766.Rmar_0646"/>
<dbReference type="Gene3D" id="3.30.2090.10">
    <property type="entry name" value="Multidrug efflux transporter AcrB TolC docking domain, DN and DC subdomains"/>
    <property type="match status" value="2"/>
</dbReference>
<dbReference type="GO" id="GO:0042910">
    <property type="term" value="F:xenobiotic transmembrane transporter activity"/>
    <property type="evidence" value="ECO:0007669"/>
    <property type="project" value="TreeGrafter"/>
</dbReference>
<feature type="transmembrane region" description="Helical" evidence="1">
    <location>
        <begin position="394"/>
        <end position="420"/>
    </location>
</feature>
<dbReference type="KEGG" id="rmr:Rmar_0646"/>
<keyword evidence="1" id="KW-1133">Transmembrane helix</keyword>
<name>D0MFL8_RHOM4</name>
<gene>
    <name evidence="2" type="ordered locus">Rmar_0646</name>
</gene>
<dbReference type="SUPFAM" id="SSF82693">
    <property type="entry name" value="Multidrug efflux transporter AcrB pore domain, PN1, PN2, PC1 and PC2 subdomains"/>
    <property type="match status" value="2"/>
</dbReference>
<dbReference type="AlphaFoldDB" id="D0MFL8"/>
<dbReference type="InterPro" id="IPR001036">
    <property type="entry name" value="Acrflvin-R"/>
</dbReference>
<protein>
    <submittedName>
        <fullName evidence="2">Acriflavin resistance protein</fullName>
    </submittedName>
</protein>
<feature type="transmembrane region" description="Helical" evidence="1">
    <location>
        <begin position="368"/>
        <end position="388"/>
    </location>
</feature>
<dbReference type="SUPFAM" id="SSF82866">
    <property type="entry name" value="Multidrug efflux transporter AcrB transmembrane domain"/>
    <property type="match status" value="2"/>
</dbReference>
<dbReference type="Gene3D" id="3.30.70.1430">
    <property type="entry name" value="Multidrug efflux transporter AcrB pore domain"/>
    <property type="match status" value="2"/>
</dbReference>
<feature type="transmembrane region" description="Helical" evidence="1">
    <location>
        <begin position="953"/>
        <end position="975"/>
    </location>
</feature>
<dbReference type="HOGENOM" id="CLU_002755_1_0_10"/>
<dbReference type="PANTHER" id="PTHR32063:SF0">
    <property type="entry name" value="SWARMING MOTILITY PROTEIN SWRC"/>
    <property type="match status" value="1"/>
</dbReference>
<evidence type="ECO:0000313" key="2">
    <source>
        <dbReference type="EMBL" id="ACY47545.1"/>
    </source>
</evidence>
<dbReference type="Proteomes" id="UP000002221">
    <property type="component" value="Chromosome"/>
</dbReference>
<sequence length="1085" mass="120556">MNARPTSGGWAGWLRRPVAILSWATALLLAGLWVGRQIPIEWVPRVELAEVHVAAYWPGAAPRQVEQYVTAPIERAVQRVPGTVHVESLSEEGRATIILQVAPDVPLGPYVAQVREELARLRNVLPDRVVPQLTRAVPEQLREQQGFLTLQLVGPLEPEALRRLADELVAPRLRSVPGVAFVRVAGGRERELLITLDPDRLEAYGLAPVRVQQQLIDALRDRSYGRWQTGRNSWLLFTPPETDLDAIRNLVLHQAGPDAAPFRLRDVARIRLGPAPARSISRVDGQPVVTLSIDRKPGSHLLTVAEAVHATVERLRAELPEGVRLLVVLDRSEDVRKQLRDLMVRGGLGFALLVLVLLALLQSVRACVAVLFSVGVAVAVALLLFRPLGLTLNLITLAGMALVAGLLVDNSVVVVEQLLVQRQRLRVRGLQGLALDAEATRRALQTVWLPLLGGTLTTMVVALPLVYLSGELRTLFLPFGVLVAFTLGASLLSAVLIVPVLGRFLPTPPPVPVRQRRRLRRLIALPYWLAARWPRLTLLVLFLAVGIPLWMLPDTWKLPDEDEQEVVEDTAWQLAKERLARLYNATLGHDRVQEVRRLVEPLLGGVLLPFFQKTTFGRRWHFEVRPEVYVYMAFPPGTPIGRADTLMRRFEAVALASPSVARTVAQITEQVAYLRVRFTEASLRTIEPYLVRERLIQQAVQLAGLRYLSVSGLLEQGYYSGSGVNISEFRIAAYGPSYEDLEALCERLAQRLKAATPRVAAVNYNVDRYGRPDAREVLQFRWTPEAQLRTGLTAGDLAAALRPVFNTRFPFFRAPVADEPYLPVRIEVAGAEQIDVARLITQPLPVTDSVQVQLAALAPPEIVPTPSAIERFDQQYRRYISVDFRGPWRLGDRVIRQVVESMPLPPGYRLQYPTYAIFGERELKRTAGWMLPITIALVFLIAAMVFESWRLPLVMLLSLPMAALGVAVGFLWSGANFAEGAFIGLVLLAGVAVNDSLLLLDRYRQLQAQRPHGRPDLLIRLAVRERLRPMWTTTLSSIVALLPLLLFPDEEGFWLGLAVTVIGGLLAATLLAPLATVALISRRRG</sequence>
<dbReference type="eggNOG" id="COG0841">
    <property type="taxonomic scope" value="Bacteria"/>
</dbReference>
<keyword evidence="1" id="KW-0812">Transmembrane</keyword>
<dbReference type="InterPro" id="IPR027463">
    <property type="entry name" value="AcrB_DN_DC_subdom"/>
</dbReference>
<dbReference type="RefSeq" id="WP_012843157.1">
    <property type="nucleotide sequence ID" value="NC_013501.1"/>
</dbReference>
<dbReference type="PANTHER" id="PTHR32063">
    <property type="match status" value="1"/>
</dbReference>
<organism evidence="2 3">
    <name type="scientific">Rhodothermus marinus (strain ATCC 43812 / DSM 4252 / R-10)</name>
    <name type="common">Rhodothermus obamensis</name>
    <dbReference type="NCBI Taxonomy" id="518766"/>
    <lineage>
        <taxon>Bacteria</taxon>
        <taxon>Pseudomonadati</taxon>
        <taxon>Rhodothermota</taxon>
        <taxon>Rhodothermia</taxon>
        <taxon>Rhodothermales</taxon>
        <taxon>Rhodothermaceae</taxon>
        <taxon>Rhodothermus</taxon>
    </lineage>
</organism>
<accession>D0MFL8</accession>
<dbReference type="Gene3D" id="3.30.70.1440">
    <property type="entry name" value="Multidrug efflux transporter AcrB pore domain"/>
    <property type="match status" value="1"/>
</dbReference>
<dbReference type="OrthoDB" id="9809409at2"/>
<dbReference type="EMBL" id="CP001807">
    <property type="protein sequence ID" value="ACY47545.1"/>
    <property type="molecule type" value="Genomic_DNA"/>
</dbReference>
<dbReference type="Gene3D" id="3.30.70.1320">
    <property type="entry name" value="Multidrug efflux transporter AcrB pore domain like"/>
    <property type="match status" value="1"/>
</dbReference>
<feature type="transmembrane region" description="Helical" evidence="1">
    <location>
        <begin position="475"/>
        <end position="501"/>
    </location>
</feature>
<dbReference type="PRINTS" id="PR00702">
    <property type="entry name" value="ACRIFLAVINRP"/>
</dbReference>